<comment type="caution">
    <text evidence="1">The sequence shown here is derived from an EMBL/GenBank/DDBJ whole genome shotgun (WGS) entry which is preliminary data.</text>
</comment>
<gene>
    <name evidence="1" type="ORF">IAB80_06285</name>
</gene>
<sequence>MTGFLTEILSVHPQSPVGDSPGGACASASLRRHLHCLGCPDGNLADAPVRP</sequence>
<evidence type="ECO:0000313" key="2">
    <source>
        <dbReference type="Proteomes" id="UP000823771"/>
    </source>
</evidence>
<proteinExistence type="predicted"/>
<protein>
    <submittedName>
        <fullName evidence="1">Uncharacterized protein</fullName>
    </submittedName>
</protein>
<dbReference type="EMBL" id="JADILZ010000054">
    <property type="protein sequence ID" value="MBO8478475.1"/>
    <property type="molecule type" value="Genomic_DNA"/>
</dbReference>
<name>A0A9D9NM28_9BACT</name>
<reference evidence="1" key="1">
    <citation type="submission" date="2020-10" db="EMBL/GenBank/DDBJ databases">
        <authorList>
            <person name="Gilroy R."/>
        </authorList>
    </citation>
    <scope>NUCLEOTIDE SEQUENCE</scope>
    <source>
        <strain evidence="1">2478</strain>
    </source>
</reference>
<dbReference type="AlphaFoldDB" id="A0A9D9NM28"/>
<evidence type="ECO:0000313" key="1">
    <source>
        <dbReference type="EMBL" id="MBO8478475.1"/>
    </source>
</evidence>
<accession>A0A9D9NM28</accession>
<reference evidence="1" key="2">
    <citation type="journal article" date="2021" name="PeerJ">
        <title>Extensive microbial diversity within the chicken gut microbiome revealed by metagenomics and culture.</title>
        <authorList>
            <person name="Gilroy R."/>
            <person name="Ravi A."/>
            <person name="Getino M."/>
            <person name="Pursley I."/>
            <person name="Horton D.L."/>
            <person name="Alikhan N.F."/>
            <person name="Baker D."/>
            <person name="Gharbi K."/>
            <person name="Hall N."/>
            <person name="Watson M."/>
            <person name="Adriaenssens E.M."/>
            <person name="Foster-Nyarko E."/>
            <person name="Jarju S."/>
            <person name="Secka A."/>
            <person name="Antonio M."/>
            <person name="Oren A."/>
            <person name="Chaudhuri R.R."/>
            <person name="La Ragione R."/>
            <person name="Hildebrand F."/>
            <person name="Pallen M.J."/>
        </authorList>
    </citation>
    <scope>NUCLEOTIDE SEQUENCE</scope>
    <source>
        <strain evidence="1">2478</strain>
    </source>
</reference>
<organism evidence="1 2">
    <name type="scientific">Candidatus Cryptobacteroides excrementipullorum</name>
    <dbReference type="NCBI Taxonomy" id="2840761"/>
    <lineage>
        <taxon>Bacteria</taxon>
        <taxon>Pseudomonadati</taxon>
        <taxon>Bacteroidota</taxon>
        <taxon>Bacteroidia</taxon>
        <taxon>Bacteroidales</taxon>
        <taxon>Candidatus Cryptobacteroides</taxon>
    </lineage>
</organism>
<dbReference type="Proteomes" id="UP000823771">
    <property type="component" value="Unassembled WGS sequence"/>
</dbReference>